<feature type="transmembrane region" description="Helical" evidence="1">
    <location>
        <begin position="107"/>
        <end position="127"/>
    </location>
</feature>
<accession>A0A9N8JSM0</accession>
<sequence>MGKGGMKRDNHHCPQSRRGGCRWINSPVHRCYTHTFVCPIHNLPHQTYQSCLSCDGARLAVERALRNSQSTAQDLTTLHHDSSALDNWFLTTCLTTRPQGAMAPKDGVFTTTFWFLAGLFVLLFWRIPS</sequence>
<name>A0A9N8JSM0_9PEZI</name>
<keyword evidence="1" id="KW-0812">Transmembrane</keyword>
<evidence type="ECO:0000256" key="1">
    <source>
        <dbReference type="SAM" id="Phobius"/>
    </source>
</evidence>
<reference evidence="2" key="1">
    <citation type="submission" date="2020-06" db="EMBL/GenBank/DDBJ databases">
        <authorList>
            <person name="Onetto C."/>
        </authorList>
    </citation>
    <scope>NUCLEOTIDE SEQUENCE</scope>
</reference>
<comment type="caution">
    <text evidence="2">The sequence shown here is derived from an EMBL/GenBank/DDBJ whole genome shotgun (WGS) entry which is preliminary data.</text>
</comment>
<keyword evidence="1" id="KW-0472">Membrane</keyword>
<protein>
    <submittedName>
        <fullName evidence="2">Uncharacterized protein</fullName>
    </submittedName>
</protein>
<evidence type="ECO:0000313" key="2">
    <source>
        <dbReference type="EMBL" id="CAD0093143.1"/>
    </source>
</evidence>
<gene>
    <name evidence="2" type="ORF">AWRI4233_LOCUS4058</name>
</gene>
<dbReference type="EMBL" id="CAIJEO010000005">
    <property type="protein sequence ID" value="CAD0093143.1"/>
    <property type="molecule type" value="Genomic_DNA"/>
</dbReference>
<dbReference type="AlphaFoldDB" id="A0A9N8JSM0"/>
<dbReference type="Proteomes" id="UP000714618">
    <property type="component" value="Unassembled WGS sequence"/>
</dbReference>
<organism evidence="2 3">
    <name type="scientific">Aureobasidium mustum</name>
    <dbReference type="NCBI Taxonomy" id="2773714"/>
    <lineage>
        <taxon>Eukaryota</taxon>
        <taxon>Fungi</taxon>
        <taxon>Dikarya</taxon>
        <taxon>Ascomycota</taxon>
        <taxon>Pezizomycotina</taxon>
        <taxon>Dothideomycetes</taxon>
        <taxon>Dothideomycetidae</taxon>
        <taxon>Dothideales</taxon>
        <taxon>Saccotheciaceae</taxon>
        <taxon>Aureobasidium</taxon>
    </lineage>
</organism>
<keyword evidence="3" id="KW-1185">Reference proteome</keyword>
<evidence type="ECO:0000313" key="3">
    <source>
        <dbReference type="Proteomes" id="UP000714618"/>
    </source>
</evidence>
<dbReference type="OrthoDB" id="10438706at2759"/>
<proteinExistence type="predicted"/>
<keyword evidence="1" id="KW-1133">Transmembrane helix</keyword>
<feature type="non-terminal residue" evidence="2">
    <location>
        <position position="1"/>
    </location>
</feature>